<reference evidence="1 2" key="1">
    <citation type="submission" date="2019-05" db="EMBL/GenBank/DDBJ databases">
        <title>Another draft genome of Portunus trituberculatus and its Hox gene families provides insights of decapod evolution.</title>
        <authorList>
            <person name="Jeong J.-H."/>
            <person name="Song I."/>
            <person name="Kim S."/>
            <person name="Choi T."/>
            <person name="Kim D."/>
            <person name="Ryu S."/>
            <person name="Kim W."/>
        </authorList>
    </citation>
    <scope>NUCLEOTIDE SEQUENCE [LARGE SCALE GENOMIC DNA]</scope>
    <source>
        <tissue evidence="1">Muscle</tissue>
    </source>
</reference>
<accession>A0A5B7DAY8</accession>
<name>A0A5B7DAY8_PORTR</name>
<gene>
    <name evidence="1" type="ORF">E2C01_011386</name>
</gene>
<protein>
    <submittedName>
        <fullName evidence="1">Uncharacterized protein</fullName>
    </submittedName>
</protein>
<organism evidence="1 2">
    <name type="scientific">Portunus trituberculatus</name>
    <name type="common">Swimming crab</name>
    <name type="synonym">Neptunus trituberculatus</name>
    <dbReference type="NCBI Taxonomy" id="210409"/>
    <lineage>
        <taxon>Eukaryota</taxon>
        <taxon>Metazoa</taxon>
        <taxon>Ecdysozoa</taxon>
        <taxon>Arthropoda</taxon>
        <taxon>Crustacea</taxon>
        <taxon>Multicrustacea</taxon>
        <taxon>Malacostraca</taxon>
        <taxon>Eumalacostraca</taxon>
        <taxon>Eucarida</taxon>
        <taxon>Decapoda</taxon>
        <taxon>Pleocyemata</taxon>
        <taxon>Brachyura</taxon>
        <taxon>Eubrachyura</taxon>
        <taxon>Portunoidea</taxon>
        <taxon>Portunidae</taxon>
        <taxon>Portuninae</taxon>
        <taxon>Portunus</taxon>
    </lineage>
</organism>
<comment type="caution">
    <text evidence="1">The sequence shown here is derived from an EMBL/GenBank/DDBJ whole genome shotgun (WGS) entry which is preliminary data.</text>
</comment>
<evidence type="ECO:0000313" key="1">
    <source>
        <dbReference type="EMBL" id="MPC18500.1"/>
    </source>
</evidence>
<dbReference type="AlphaFoldDB" id="A0A5B7DAY8"/>
<sequence length="317" mass="34417">MLQGGIDALPSVFEALTAPGRIGGAKVEVEPAPRVPSPETTIEYVDDAKNHTVYIVNSTNAACQKSLDTICEAIRHLEGDHMFQTEEQHPRLEEEIITDETLTIEDHVGEQVTLAEEEPITLHMVGEPQEVPLELTTTHRPNTPHSRLAPHQAATISLNSGTGGRLVSHPGTRLPQASPTVEAVPVCSISTTTSSPSSTLLQPSRPGVIVELLVESHEGCHKSLYMEDGFGAQVEAVLMEGGQTKGAGTLTPRQRLRMAGMTLEVELVHRMRRQVAMYFSMVRRKACWASLVSLSTSVRITTENSKCRKSVSGIFAS</sequence>
<dbReference type="EMBL" id="VSRR010000685">
    <property type="protein sequence ID" value="MPC18500.1"/>
    <property type="molecule type" value="Genomic_DNA"/>
</dbReference>
<proteinExistence type="predicted"/>
<dbReference type="Proteomes" id="UP000324222">
    <property type="component" value="Unassembled WGS sequence"/>
</dbReference>
<dbReference type="OrthoDB" id="10029128at2759"/>
<keyword evidence="2" id="KW-1185">Reference proteome</keyword>
<evidence type="ECO:0000313" key="2">
    <source>
        <dbReference type="Proteomes" id="UP000324222"/>
    </source>
</evidence>